<protein>
    <recommendedName>
        <fullName evidence="5">Secreted protein</fullName>
    </recommendedName>
</protein>
<feature type="chain" id="PRO_5045131848" description="Secreted protein" evidence="2">
    <location>
        <begin position="18"/>
        <end position="98"/>
    </location>
</feature>
<feature type="region of interest" description="Disordered" evidence="1">
    <location>
        <begin position="70"/>
        <end position="98"/>
    </location>
</feature>
<accession>A0ABT3NV99</accession>
<dbReference type="RefSeq" id="WP_301590041.1">
    <property type="nucleotide sequence ID" value="NZ_JAPFQI010000006.1"/>
</dbReference>
<dbReference type="EMBL" id="JAPFQI010000006">
    <property type="protein sequence ID" value="MCW8086069.1"/>
    <property type="molecule type" value="Genomic_DNA"/>
</dbReference>
<feature type="compositionally biased region" description="Pro residues" evidence="1">
    <location>
        <begin position="72"/>
        <end position="84"/>
    </location>
</feature>
<evidence type="ECO:0000313" key="4">
    <source>
        <dbReference type="Proteomes" id="UP001526430"/>
    </source>
</evidence>
<keyword evidence="4" id="KW-1185">Reference proteome</keyword>
<evidence type="ECO:0000256" key="2">
    <source>
        <dbReference type="SAM" id="SignalP"/>
    </source>
</evidence>
<feature type="signal peptide" evidence="2">
    <location>
        <begin position="1"/>
        <end position="17"/>
    </location>
</feature>
<sequence>MRFLFSPLLLLALPAAAQLPVCNAYREGMAICFESRLCLCRQERGGQLTGRPEGFRWDCGPLRPDCRERAEPVPPWPPGIPPPQLFMDGPSRRFPSPR</sequence>
<reference evidence="3 4" key="1">
    <citation type="submission" date="2022-10" db="EMBL/GenBank/DDBJ databases">
        <title>Roseococcus glaciei nov., sp. nov., isolated from glacier.</title>
        <authorList>
            <person name="Liu Q."/>
            <person name="Xin Y.-H."/>
        </authorList>
    </citation>
    <scope>NUCLEOTIDE SEQUENCE [LARGE SCALE GENOMIC DNA]</scope>
    <source>
        <strain evidence="3 4">MDT2-1-1</strain>
    </source>
</reference>
<name>A0ABT3NV99_9PROT</name>
<proteinExistence type="predicted"/>
<dbReference type="Proteomes" id="UP001526430">
    <property type="component" value="Unassembled WGS sequence"/>
</dbReference>
<comment type="caution">
    <text evidence="3">The sequence shown here is derived from an EMBL/GenBank/DDBJ whole genome shotgun (WGS) entry which is preliminary data.</text>
</comment>
<gene>
    <name evidence="3" type="ORF">OF850_10555</name>
</gene>
<evidence type="ECO:0008006" key="5">
    <source>
        <dbReference type="Google" id="ProtNLM"/>
    </source>
</evidence>
<organism evidence="3 4">
    <name type="scientific">Sabulicella glaciei</name>
    <dbReference type="NCBI Taxonomy" id="2984948"/>
    <lineage>
        <taxon>Bacteria</taxon>
        <taxon>Pseudomonadati</taxon>
        <taxon>Pseudomonadota</taxon>
        <taxon>Alphaproteobacteria</taxon>
        <taxon>Acetobacterales</taxon>
        <taxon>Acetobacteraceae</taxon>
        <taxon>Sabulicella</taxon>
    </lineage>
</organism>
<keyword evidence="2" id="KW-0732">Signal</keyword>
<evidence type="ECO:0000313" key="3">
    <source>
        <dbReference type="EMBL" id="MCW8086069.1"/>
    </source>
</evidence>
<evidence type="ECO:0000256" key="1">
    <source>
        <dbReference type="SAM" id="MobiDB-lite"/>
    </source>
</evidence>